<accession>A0AAE7P6S7</accession>
<evidence type="ECO:0000256" key="1">
    <source>
        <dbReference type="SAM" id="Phobius"/>
    </source>
</evidence>
<dbReference type="Proteomes" id="UP000595660">
    <property type="component" value="Chromosome"/>
</dbReference>
<evidence type="ECO:0000313" key="3">
    <source>
        <dbReference type="Proteomes" id="UP000595660"/>
    </source>
</evidence>
<gene>
    <name evidence="2" type="ORF">HG562_03395</name>
</gene>
<organism evidence="2 3">
    <name type="scientific">Helicobacter pylori</name>
    <name type="common">Campylobacter pylori</name>
    <dbReference type="NCBI Taxonomy" id="210"/>
    <lineage>
        <taxon>Bacteria</taxon>
        <taxon>Pseudomonadati</taxon>
        <taxon>Campylobacterota</taxon>
        <taxon>Epsilonproteobacteria</taxon>
        <taxon>Campylobacterales</taxon>
        <taxon>Helicobacteraceae</taxon>
        <taxon>Helicobacter</taxon>
    </lineage>
</organism>
<name>A0AAE7P6S7_HELPX</name>
<evidence type="ECO:0000313" key="2">
    <source>
        <dbReference type="EMBL" id="QQX50957.1"/>
    </source>
</evidence>
<keyword evidence="1" id="KW-0812">Transmembrane</keyword>
<protein>
    <recommendedName>
        <fullName evidence="4">Septum formation initiator</fullName>
    </recommendedName>
</protein>
<reference evidence="2 3" key="1">
    <citation type="journal article" date="2020" name="Front. Microbiol.">
        <title>Identification of New Helicobacter pylori Subpopulations in Native Americans and Mestizos From Peru.</title>
        <authorList>
            <person name="Gutierrez-Escobar A.J."/>
            <person name="Velapatino B."/>
            <person name="Borda V."/>
            <person name="Rabkin C.S."/>
            <person name="Tarazona-Santos E."/>
            <person name="Cabrera L."/>
            <person name="Cok J."/>
            <person name="Hooper C.C."/>
            <person name="Jahuira-Arias H."/>
            <person name="Herrera P."/>
            <person name="Noureen M."/>
            <person name="Wang D."/>
            <person name="Romero-Gallo J."/>
            <person name="Tran B."/>
            <person name="Peek R.M. Jr"/>
            <person name="Berg D.E."/>
            <person name="Gilman R.H."/>
            <person name="Camargo M.C."/>
        </authorList>
    </citation>
    <scope>NUCLEOTIDE SEQUENCE [LARGE SCALE GENOMIC DNA]</scope>
    <source>
        <strain evidence="2 3">SHIM-010</strain>
    </source>
</reference>
<feature type="transmembrane region" description="Helical" evidence="1">
    <location>
        <begin position="35"/>
        <end position="60"/>
    </location>
</feature>
<sequence>MNTENILNQDHLMRIKESEKNALFDAITPKQEHGISLMALIGVLVFGGAFLALLAPKIYLSNNIYYISRKINTLENQKRLLLEEQQILKNELEKERFKYYIENSENIGDIAF</sequence>
<dbReference type="AlphaFoldDB" id="A0AAE7P6S7"/>
<keyword evidence="1" id="KW-0472">Membrane</keyword>
<proteinExistence type="predicted"/>
<dbReference type="EMBL" id="CP051505">
    <property type="protein sequence ID" value="QQX50957.1"/>
    <property type="molecule type" value="Genomic_DNA"/>
</dbReference>
<keyword evidence="1" id="KW-1133">Transmembrane helix</keyword>
<evidence type="ECO:0008006" key="4">
    <source>
        <dbReference type="Google" id="ProtNLM"/>
    </source>
</evidence>
<dbReference type="RefSeq" id="WP_001091049.1">
    <property type="nucleotide sequence ID" value="NZ_CP051505.1"/>
</dbReference>